<dbReference type="InterPro" id="IPR014001">
    <property type="entry name" value="Helicase_ATP-bd"/>
</dbReference>
<organism evidence="4 5">
    <name type="scientific">Evansella caseinilytica</name>
    <dbReference type="NCBI Taxonomy" id="1503961"/>
    <lineage>
        <taxon>Bacteria</taxon>
        <taxon>Bacillati</taxon>
        <taxon>Bacillota</taxon>
        <taxon>Bacilli</taxon>
        <taxon>Bacillales</taxon>
        <taxon>Bacillaceae</taxon>
        <taxon>Evansella</taxon>
    </lineage>
</organism>
<dbReference type="PANTHER" id="PTHR10799">
    <property type="entry name" value="SNF2/RAD54 HELICASE FAMILY"/>
    <property type="match status" value="1"/>
</dbReference>
<keyword evidence="5" id="KW-1185">Reference proteome</keyword>
<dbReference type="Pfam" id="PF12419">
    <property type="entry name" value="DUF3670"/>
    <property type="match status" value="1"/>
</dbReference>
<dbReference type="SMART" id="SM00490">
    <property type="entry name" value="HELICc"/>
    <property type="match status" value="1"/>
</dbReference>
<evidence type="ECO:0000256" key="1">
    <source>
        <dbReference type="ARBA" id="ARBA00022801"/>
    </source>
</evidence>
<evidence type="ECO:0000313" key="4">
    <source>
        <dbReference type="EMBL" id="SDZ02180.1"/>
    </source>
</evidence>
<dbReference type="AlphaFoldDB" id="A0A1H3PMM2"/>
<dbReference type="PROSITE" id="PS51194">
    <property type="entry name" value="HELICASE_CTER"/>
    <property type="match status" value="1"/>
</dbReference>
<evidence type="ECO:0000259" key="2">
    <source>
        <dbReference type="PROSITE" id="PS51192"/>
    </source>
</evidence>
<protein>
    <submittedName>
        <fullName evidence="4">Superfamily II DNA or RNA helicase, SNF2 family</fullName>
    </submittedName>
</protein>
<dbReference type="OrthoDB" id="9760715at2"/>
<accession>A0A1H3PMM2</accession>
<dbReference type="Gene3D" id="3.40.50.300">
    <property type="entry name" value="P-loop containing nucleotide triphosphate hydrolases"/>
    <property type="match status" value="1"/>
</dbReference>
<evidence type="ECO:0000313" key="5">
    <source>
        <dbReference type="Proteomes" id="UP000198935"/>
    </source>
</evidence>
<name>A0A1H3PMM2_9BACI</name>
<dbReference type="InterPro" id="IPR038718">
    <property type="entry name" value="SNF2-like_sf"/>
</dbReference>
<dbReference type="InterPro" id="IPR000330">
    <property type="entry name" value="SNF2_N"/>
</dbReference>
<feature type="domain" description="Helicase ATP-binding" evidence="2">
    <location>
        <begin position="509"/>
        <end position="677"/>
    </location>
</feature>
<dbReference type="SUPFAM" id="SSF52540">
    <property type="entry name" value="P-loop containing nucleoside triphosphate hydrolases"/>
    <property type="match status" value="2"/>
</dbReference>
<keyword evidence="1" id="KW-0378">Hydrolase</keyword>
<dbReference type="PROSITE" id="PS51192">
    <property type="entry name" value="HELICASE_ATP_BIND_1"/>
    <property type="match status" value="1"/>
</dbReference>
<dbReference type="GO" id="GO:0016787">
    <property type="term" value="F:hydrolase activity"/>
    <property type="evidence" value="ECO:0007669"/>
    <property type="project" value="UniProtKB-KW"/>
</dbReference>
<dbReference type="Pfam" id="PF00176">
    <property type="entry name" value="SNF2-rel_dom"/>
    <property type="match status" value="1"/>
</dbReference>
<dbReference type="EMBL" id="FNPI01000005">
    <property type="protein sequence ID" value="SDZ02180.1"/>
    <property type="molecule type" value="Genomic_DNA"/>
</dbReference>
<reference evidence="5" key="1">
    <citation type="submission" date="2016-10" db="EMBL/GenBank/DDBJ databases">
        <authorList>
            <person name="Varghese N."/>
            <person name="Submissions S."/>
        </authorList>
    </citation>
    <scope>NUCLEOTIDE SEQUENCE [LARGE SCALE GENOMIC DNA]</scope>
    <source>
        <strain evidence="5">SP</strain>
    </source>
</reference>
<dbReference type="InterPro" id="IPR001650">
    <property type="entry name" value="Helicase_C-like"/>
</dbReference>
<proteinExistence type="predicted"/>
<feature type="domain" description="Helicase C-terminal" evidence="3">
    <location>
        <begin position="804"/>
        <end position="961"/>
    </location>
</feature>
<dbReference type="Proteomes" id="UP000198935">
    <property type="component" value="Unassembled WGS sequence"/>
</dbReference>
<keyword evidence="4" id="KW-0547">Nucleotide-binding</keyword>
<dbReference type="STRING" id="1503961.SAMN05421736_105113"/>
<dbReference type="InterPro" id="IPR027417">
    <property type="entry name" value="P-loop_NTPase"/>
</dbReference>
<dbReference type="InterPro" id="IPR049730">
    <property type="entry name" value="SNF2/RAD54-like_C"/>
</dbReference>
<evidence type="ECO:0000259" key="3">
    <source>
        <dbReference type="PROSITE" id="PS51194"/>
    </source>
</evidence>
<keyword evidence="4" id="KW-0067">ATP-binding</keyword>
<dbReference type="GO" id="GO:0005524">
    <property type="term" value="F:ATP binding"/>
    <property type="evidence" value="ECO:0007669"/>
    <property type="project" value="InterPro"/>
</dbReference>
<dbReference type="Gene3D" id="3.40.50.10810">
    <property type="entry name" value="Tandem AAA-ATPase domain"/>
    <property type="match status" value="1"/>
</dbReference>
<keyword evidence="4" id="KW-0347">Helicase</keyword>
<dbReference type="InterPro" id="IPR022138">
    <property type="entry name" value="DUF3670"/>
</dbReference>
<gene>
    <name evidence="4" type="ORF">SAMN05421736_105113</name>
</gene>
<sequence length="978" mass="114274">MCNHHLTIHSLLVQSENNTGLLLTSSLWRSPASAGGAEALRYKQLLFHHDKASFYGLTYNIDSIEYFDQSGNKKTGVGTWFPFAQFEQLPAFISCWKQNGWTISAELDSVASLSQAFTAQLEEKRFIPARNGRWRWEEPELIRCMLKHAPPFLKQEAEDSAAELITDGATITDTMMTWLQRLLQQSLASGERYHRWVKPYFQLLDEKKDGRLELWKAALLDEKKQHSLSPHLYPFCLKCWNGKTEEPFQLALLLSEPPEERGDWAYELYLKEWKTGHMSTLNSIYRGDHAFVQNPIPHLKKLLSGLLNDYPVNQLQGQQSAGAFTAEEAVTFLLRHAKELERKGMIILVPQHLQEVDAVPKIQGILQQPSGSDGKWNDTVISWNFLIDGMTVDEIQFKQWVEEKRQMIYINNHWVMWNLSLAQQLYHRYEQQQSFQREEFFDIWKKAYFHTENNEFSPVDEQEESGGMIEWSLSPDFYYRMKNIPPQQLPQIWENRLRNYQTEGVRWLLNMRALGFGACLADEMGLGKTIQTIAYLDAYRRQTAGNTAEKKQPFLIVCPTSLLTNWEKEVEKFAPHLLPHVHSGKIQQRRAQLWEMHSKADLVLTTYPLILRDIEEMMRYDWNGLILDEAQKLKNVSSKQRTAISRLRSRHTVALSGTPVENDPKELWSMMDLINPGYLRDEQWFHARFTASQEPEKKQLALKELRALTRPFLLRRTKRQFKNELALRDKIEVQETVPLYKEQRLLYEAVIQELMDHYDELTSREKQAMIFKALTQLKQICNHPAHFLKEAYSSMANRSGKWDACFRLLEKHKRENKQTLVFTQYRFMGELLKREIDRRWEDATPFFHGQLSVAERRQMVADFQEGKTGPFFLVSLRAGGTGLNLTRATEVIHYDRWWNPAVENQATDRVHRIGQTKQVTVTTFLTEGTLEEKIARLMDEKQQLQDELLSSPAAPSLWELSDDELKSLLMLREETGHK</sequence>
<dbReference type="CDD" id="cd18793">
    <property type="entry name" value="SF2_C_SNF"/>
    <property type="match status" value="1"/>
</dbReference>
<dbReference type="GO" id="GO:0004386">
    <property type="term" value="F:helicase activity"/>
    <property type="evidence" value="ECO:0007669"/>
    <property type="project" value="UniProtKB-KW"/>
</dbReference>
<dbReference type="Pfam" id="PF00271">
    <property type="entry name" value="Helicase_C"/>
    <property type="match status" value="1"/>
</dbReference>
<dbReference type="SMART" id="SM00487">
    <property type="entry name" value="DEXDc"/>
    <property type="match status" value="1"/>
</dbReference>